<keyword evidence="2" id="KW-1185">Reference proteome</keyword>
<accession>A0A4R1F6P8</accession>
<name>A0A4R1F6P8_9NOCA</name>
<dbReference type="InterPro" id="IPR046053">
    <property type="entry name" value="DUF6011"/>
</dbReference>
<dbReference type="EMBL" id="SMFR01000008">
    <property type="protein sequence ID" value="TCJ89977.1"/>
    <property type="molecule type" value="Genomic_DNA"/>
</dbReference>
<comment type="caution">
    <text evidence="1">The sequence shown here is derived from an EMBL/GenBank/DDBJ whole genome shotgun (WGS) entry which is preliminary data.</text>
</comment>
<dbReference type="STRING" id="1210063.GCA_001612665_05698"/>
<proteinExistence type="predicted"/>
<organism evidence="1 2">
    <name type="scientific">Nocardia alba</name>
    <dbReference type="NCBI Taxonomy" id="225051"/>
    <lineage>
        <taxon>Bacteria</taxon>
        <taxon>Bacillati</taxon>
        <taxon>Actinomycetota</taxon>
        <taxon>Actinomycetes</taxon>
        <taxon>Mycobacteriales</taxon>
        <taxon>Nocardiaceae</taxon>
        <taxon>Nocardia</taxon>
    </lineage>
</organism>
<protein>
    <submittedName>
        <fullName evidence="1">Uncharacterized protein</fullName>
    </submittedName>
</protein>
<sequence>MGRAMVGSTIAHRPEENDVADIADRPEVRLVAHCRRCRGWLLSARSIAEGIGPTCAMRERSEQRAAAANELTLFDFAA</sequence>
<evidence type="ECO:0000313" key="2">
    <source>
        <dbReference type="Proteomes" id="UP000294856"/>
    </source>
</evidence>
<reference evidence="1 2" key="1">
    <citation type="submission" date="2019-03" db="EMBL/GenBank/DDBJ databases">
        <title>Genomic Encyclopedia of Type Strains, Phase IV (KMG-IV): sequencing the most valuable type-strain genomes for metagenomic binning, comparative biology and taxonomic classification.</title>
        <authorList>
            <person name="Goeker M."/>
        </authorList>
    </citation>
    <scope>NUCLEOTIDE SEQUENCE [LARGE SCALE GENOMIC DNA]</scope>
    <source>
        <strain evidence="1 2">DSM 44684</strain>
    </source>
</reference>
<gene>
    <name evidence="1" type="ORF">DFR71_6270</name>
</gene>
<dbReference type="Proteomes" id="UP000294856">
    <property type="component" value="Unassembled WGS sequence"/>
</dbReference>
<evidence type="ECO:0000313" key="1">
    <source>
        <dbReference type="EMBL" id="TCJ89977.1"/>
    </source>
</evidence>
<dbReference type="AlphaFoldDB" id="A0A4R1F6P8"/>
<dbReference type="Pfam" id="PF19474">
    <property type="entry name" value="DUF6011"/>
    <property type="match status" value="1"/>
</dbReference>